<dbReference type="Pfam" id="PF14534">
    <property type="entry name" value="DUF4440"/>
    <property type="match status" value="1"/>
</dbReference>
<reference evidence="3 4" key="1">
    <citation type="submission" date="2015-10" db="EMBL/GenBank/DDBJ databases">
        <title>Genome sequencing and analysis of members of genus Stenotrophomonas.</title>
        <authorList>
            <person name="Patil P.P."/>
            <person name="Midha S."/>
            <person name="Patil P.B."/>
        </authorList>
    </citation>
    <scope>NUCLEOTIDE SEQUENCE [LARGE SCALE GENOMIC DNA]</scope>
    <source>
        <strain evidence="3 4">JCM 9942</strain>
    </source>
</reference>
<keyword evidence="4" id="KW-1185">Reference proteome</keyword>
<organism evidence="3 4">
    <name type="scientific">Stenotrophomonas pictorum JCM 9942</name>
    <dbReference type="NCBI Taxonomy" id="1236960"/>
    <lineage>
        <taxon>Bacteria</taxon>
        <taxon>Pseudomonadati</taxon>
        <taxon>Pseudomonadota</taxon>
        <taxon>Gammaproteobacteria</taxon>
        <taxon>Lysobacterales</taxon>
        <taxon>Lysobacteraceae</taxon>
        <taxon>Stenotrophomonas</taxon>
    </lineage>
</organism>
<gene>
    <name evidence="3" type="ORF">ARC78_12965</name>
</gene>
<feature type="chain" id="PRO_5006390253" description="DUF4440 domain-containing protein" evidence="1">
    <location>
        <begin position="32"/>
        <end position="175"/>
    </location>
</feature>
<dbReference type="InterPro" id="IPR027843">
    <property type="entry name" value="DUF4440"/>
</dbReference>
<dbReference type="EMBL" id="LLXS01000038">
    <property type="protein sequence ID" value="KRG40102.1"/>
    <property type="molecule type" value="Genomic_DNA"/>
</dbReference>
<name>A0A0R0A4L5_9GAMM</name>
<feature type="signal peptide" evidence="1">
    <location>
        <begin position="1"/>
        <end position="31"/>
    </location>
</feature>
<evidence type="ECO:0000313" key="4">
    <source>
        <dbReference type="Proteomes" id="UP000050836"/>
    </source>
</evidence>
<dbReference type="Gene3D" id="3.10.450.50">
    <property type="match status" value="1"/>
</dbReference>
<comment type="caution">
    <text evidence="3">The sequence shown here is derived from an EMBL/GenBank/DDBJ whole genome shotgun (WGS) entry which is preliminary data.</text>
</comment>
<dbReference type="RefSeq" id="WP_057506347.1">
    <property type="nucleotide sequence ID" value="NZ_LLXS01000038.1"/>
</dbReference>
<accession>A0A0R0A4L5</accession>
<evidence type="ECO:0000256" key="1">
    <source>
        <dbReference type="SAM" id="SignalP"/>
    </source>
</evidence>
<proteinExistence type="predicted"/>
<dbReference type="AlphaFoldDB" id="A0A0R0A4L5"/>
<dbReference type="InterPro" id="IPR032710">
    <property type="entry name" value="NTF2-like_dom_sf"/>
</dbReference>
<dbReference type="SUPFAM" id="SSF54427">
    <property type="entry name" value="NTF2-like"/>
    <property type="match status" value="1"/>
</dbReference>
<feature type="domain" description="DUF4440" evidence="2">
    <location>
        <begin position="45"/>
        <end position="158"/>
    </location>
</feature>
<dbReference type="Proteomes" id="UP000050836">
    <property type="component" value="Unassembled WGS sequence"/>
</dbReference>
<evidence type="ECO:0000259" key="2">
    <source>
        <dbReference type="Pfam" id="PF14534"/>
    </source>
</evidence>
<sequence>MISSFFLPSRLRPVITRALLGLLLAPGGALAQTSDAGDTALHDTIAALDRAVFDSFNRCADPAQLDRHASYFDPAVEFYHDTGGVTWTRAAMLANTGKFACGHFTRQLVPDTLEVFAIRDFGALARGQHRFCDSQSRSCDGLADFTILWRLHDGQWRITRVLSYAHRANRRDAPR</sequence>
<protein>
    <recommendedName>
        <fullName evidence="2">DUF4440 domain-containing protein</fullName>
    </recommendedName>
</protein>
<evidence type="ECO:0000313" key="3">
    <source>
        <dbReference type="EMBL" id="KRG40102.1"/>
    </source>
</evidence>
<keyword evidence="1" id="KW-0732">Signal</keyword>